<feature type="transmembrane region" description="Helical" evidence="9">
    <location>
        <begin position="21"/>
        <end position="38"/>
    </location>
</feature>
<dbReference type="PANTHER" id="PTHR46206">
    <property type="entry name" value="CYTOCHROME P450"/>
    <property type="match status" value="1"/>
</dbReference>
<keyword evidence="9" id="KW-1133">Transmembrane helix</keyword>
<evidence type="ECO:0000256" key="5">
    <source>
        <dbReference type="ARBA" id="ARBA00023004"/>
    </source>
</evidence>
<dbReference type="InterPro" id="IPR002401">
    <property type="entry name" value="Cyt_P450_E_grp-I"/>
</dbReference>
<evidence type="ECO:0000313" key="10">
    <source>
        <dbReference type="EMBL" id="KAJ2896435.1"/>
    </source>
</evidence>
<keyword evidence="4 7" id="KW-0560">Oxidoreductase</keyword>
<feature type="compositionally biased region" description="Polar residues" evidence="8">
    <location>
        <begin position="438"/>
        <end position="448"/>
    </location>
</feature>
<dbReference type="InterPro" id="IPR036396">
    <property type="entry name" value="Cyt_P450_sf"/>
</dbReference>
<evidence type="ECO:0000256" key="8">
    <source>
        <dbReference type="SAM" id="MobiDB-lite"/>
    </source>
</evidence>
<feature type="binding site" description="axial binding residue" evidence="6">
    <location>
        <position position="580"/>
    </location>
    <ligand>
        <name>heme</name>
        <dbReference type="ChEBI" id="CHEBI:30413"/>
    </ligand>
    <ligandPart>
        <name>Fe</name>
        <dbReference type="ChEBI" id="CHEBI:18248"/>
    </ligandPart>
</feature>
<dbReference type="InterPro" id="IPR001128">
    <property type="entry name" value="Cyt_P450"/>
</dbReference>
<reference evidence="10" key="1">
    <citation type="submission" date="2022-07" db="EMBL/GenBank/DDBJ databases">
        <title>Draft genome sequence of Zalerion maritima ATCC 34329, a (micro)plastics degrading marine fungus.</title>
        <authorList>
            <person name="Paco A."/>
            <person name="Goncalves M.F.M."/>
            <person name="Rocha-Santos T.A.P."/>
            <person name="Alves A."/>
        </authorList>
    </citation>
    <scope>NUCLEOTIDE SEQUENCE</scope>
    <source>
        <strain evidence="10">ATCC 34329</strain>
    </source>
</reference>
<keyword evidence="5 6" id="KW-0408">Iron</keyword>
<evidence type="ECO:0000256" key="9">
    <source>
        <dbReference type="SAM" id="Phobius"/>
    </source>
</evidence>
<keyword evidence="3 6" id="KW-0479">Metal-binding</keyword>
<comment type="caution">
    <text evidence="10">The sequence shown here is derived from an EMBL/GenBank/DDBJ whole genome shotgun (WGS) entry which is preliminary data.</text>
</comment>
<evidence type="ECO:0000313" key="11">
    <source>
        <dbReference type="Proteomes" id="UP001201980"/>
    </source>
</evidence>
<sequence>MSTSPWSIDLRPSTLLYGTNLKCYVALAVIAFTIWWFQGDGAVPVDVPYFKAGKTRWMFQADELVRESYEKKFKDRVYKIKATEGVQVLIPPKMVAEIKGLPEETLSATEAVREALMSKYTNFCAGSHSDLLTLLVRTKLGQNLARLAPVLREELEYITSKELPECDDWTSVKVQPFALRTVARLSGRAFVGPEICRREEWMDVSINYAVHVFVAVVKLQFFPAWMRPAAKYLVKELGQIKKDVSTAREMVEPMILSRIKAIEEKGEKPDDFAQWLLDGLPEHEKGDIQTQTELQLILSAASIHTTNNLLTDCVLDLAAHPDMQDMLRDEVVEILNEEGGWDRKETISRLKKMDSFIKETQRLAGNVTSFIRKVCNPITLSDGTYLPVGTNLLAPLAGVSHDPRFLGMMEEVPQPGKAASTSSERDAAQPSKPIDTSPVDTPSPTDYITSAASYSEYDSESVSGSTISETPSIFDAPSVASSSSDLSSYLSISKHVEFELESERTPIVTTFDKSRSAPLSEYSSPSDESNDNSEKPMPTDAFDGLRYYKLRRRSQYDANRWQFTSLSDSNMNFGGGKHACPGRFFAGCEIKTILAFFLSRYELRLVPGDERPKSMTIMMTRSPNPEGMVQFRKLHV</sequence>
<accession>A0AAD5WNX5</accession>
<dbReference type="PANTHER" id="PTHR46206:SF7">
    <property type="entry name" value="P450, PUTATIVE (EUROFUNG)-RELATED"/>
    <property type="match status" value="1"/>
</dbReference>
<keyword evidence="9" id="KW-0472">Membrane</keyword>
<name>A0AAD5WNX5_9PEZI</name>
<keyword evidence="9" id="KW-0812">Transmembrane</keyword>
<evidence type="ECO:0000256" key="2">
    <source>
        <dbReference type="ARBA" id="ARBA00010617"/>
    </source>
</evidence>
<feature type="region of interest" description="Disordered" evidence="8">
    <location>
        <begin position="509"/>
        <end position="540"/>
    </location>
</feature>
<evidence type="ECO:0000256" key="3">
    <source>
        <dbReference type="ARBA" id="ARBA00022723"/>
    </source>
</evidence>
<dbReference type="Proteomes" id="UP001201980">
    <property type="component" value="Unassembled WGS sequence"/>
</dbReference>
<evidence type="ECO:0000256" key="1">
    <source>
        <dbReference type="ARBA" id="ARBA00001971"/>
    </source>
</evidence>
<feature type="region of interest" description="Disordered" evidence="8">
    <location>
        <begin position="413"/>
        <end position="448"/>
    </location>
</feature>
<comment type="similarity">
    <text evidence="2 7">Belongs to the cytochrome P450 family.</text>
</comment>
<dbReference type="InterPro" id="IPR017972">
    <property type="entry name" value="Cyt_P450_CS"/>
</dbReference>
<evidence type="ECO:0000256" key="4">
    <source>
        <dbReference type="ARBA" id="ARBA00023002"/>
    </source>
</evidence>
<dbReference type="SUPFAM" id="SSF48264">
    <property type="entry name" value="Cytochrome P450"/>
    <property type="match status" value="2"/>
</dbReference>
<proteinExistence type="inferred from homology"/>
<dbReference type="PROSITE" id="PS00086">
    <property type="entry name" value="CYTOCHROME_P450"/>
    <property type="match status" value="1"/>
</dbReference>
<dbReference type="GO" id="GO:0004497">
    <property type="term" value="F:monooxygenase activity"/>
    <property type="evidence" value="ECO:0007669"/>
    <property type="project" value="UniProtKB-KW"/>
</dbReference>
<evidence type="ECO:0000256" key="7">
    <source>
        <dbReference type="RuleBase" id="RU000461"/>
    </source>
</evidence>
<keyword evidence="11" id="KW-1185">Reference proteome</keyword>
<comment type="cofactor">
    <cofactor evidence="1 6">
        <name>heme</name>
        <dbReference type="ChEBI" id="CHEBI:30413"/>
    </cofactor>
</comment>
<dbReference type="CDD" id="cd11041">
    <property type="entry name" value="CYP503A1-like"/>
    <property type="match status" value="1"/>
</dbReference>
<organism evidence="10 11">
    <name type="scientific">Zalerion maritima</name>
    <dbReference type="NCBI Taxonomy" id="339359"/>
    <lineage>
        <taxon>Eukaryota</taxon>
        <taxon>Fungi</taxon>
        <taxon>Dikarya</taxon>
        <taxon>Ascomycota</taxon>
        <taxon>Pezizomycotina</taxon>
        <taxon>Sordariomycetes</taxon>
        <taxon>Lulworthiomycetidae</taxon>
        <taxon>Lulworthiales</taxon>
        <taxon>Lulworthiaceae</taxon>
        <taxon>Zalerion</taxon>
    </lineage>
</organism>
<keyword evidence="6 7" id="KW-0349">Heme</keyword>
<dbReference type="GO" id="GO:0016705">
    <property type="term" value="F:oxidoreductase activity, acting on paired donors, with incorporation or reduction of molecular oxygen"/>
    <property type="evidence" value="ECO:0007669"/>
    <property type="project" value="InterPro"/>
</dbReference>
<dbReference type="Gene3D" id="1.10.630.10">
    <property type="entry name" value="Cytochrome P450"/>
    <property type="match status" value="2"/>
</dbReference>
<gene>
    <name evidence="10" type="ORF">MKZ38_005562</name>
</gene>
<evidence type="ECO:0000256" key="6">
    <source>
        <dbReference type="PIRSR" id="PIRSR602401-1"/>
    </source>
</evidence>
<dbReference type="GO" id="GO:0020037">
    <property type="term" value="F:heme binding"/>
    <property type="evidence" value="ECO:0007669"/>
    <property type="project" value="InterPro"/>
</dbReference>
<dbReference type="AlphaFoldDB" id="A0AAD5WNX5"/>
<dbReference type="EMBL" id="JAKWBI020000332">
    <property type="protein sequence ID" value="KAJ2896435.1"/>
    <property type="molecule type" value="Genomic_DNA"/>
</dbReference>
<keyword evidence="7" id="KW-0503">Monooxygenase</keyword>
<dbReference type="Pfam" id="PF00067">
    <property type="entry name" value="p450"/>
    <property type="match status" value="2"/>
</dbReference>
<protein>
    <submittedName>
        <fullName evidence="10">Cytochrome P450</fullName>
    </submittedName>
</protein>
<dbReference type="PRINTS" id="PR00463">
    <property type="entry name" value="EP450I"/>
</dbReference>
<dbReference type="GO" id="GO:0005506">
    <property type="term" value="F:iron ion binding"/>
    <property type="evidence" value="ECO:0007669"/>
    <property type="project" value="InterPro"/>
</dbReference>